<proteinExistence type="predicted"/>
<organism evidence="1 2">
    <name type="scientific">Cirrhinus molitorella</name>
    <name type="common">mud carp</name>
    <dbReference type="NCBI Taxonomy" id="172907"/>
    <lineage>
        <taxon>Eukaryota</taxon>
        <taxon>Metazoa</taxon>
        <taxon>Chordata</taxon>
        <taxon>Craniata</taxon>
        <taxon>Vertebrata</taxon>
        <taxon>Euteleostomi</taxon>
        <taxon>Actinopterygii</taxon>
        <taxon>Neopterygii</taxon>
        <taxon>Teleostei</taxon>
        <taxon>Ostariophysi</taxon>
        <taxon>Cypriniformes</taxon>
        <taxon>Cyprinidae</taxon>
        <taxon>Labeoninae</taxon>
        <taxon>Labeonini</taxon>
        <taxon>Cirrhinus</taxon>
    </lineage>
</organism>
<comment type="caution">
    <text evidence="1">The sequence shown here is derived from an EMBL/GenBank/DDBJ whole genome shotgun (WGS) entry which is preliminary data.</text>
</comment>
<reference evidence="1 2" key="1">
    <citation type="submission" date="2023-09" db="EMBL/GenBank/DDBJ databases">
        <authorList>
            <person name="Wang M."/>
        </authorList>
    </citation>
    <scope>NUCLEOTIDE SEQUENCE [LARGE SCALE GENOMIC DNA]</scope>
    <source>
        <strain evidence="1">GT-2023</strain>
        <tissue evidence="1">Liver</tissue>
    </source>
</reference>
<gene>
    <name evidence="1" type="ORF">QQF64_022536</name>
</gene>
<keyword evidence="2" id="KW-1185">Reference proteome</keyword>
<sequence length="138" mass="15920">MCFPPHYIYHFLLPCFLQSPAVNPASSLVLQHPLTSVHHQGCENLRAILLSSFGHRWIYERPYGREEEKYQPWTPSTMRRQSWRKICINNKAQPPAIRIQSQTLRGTGNGRLWIVSLLAVCLYNGIKRPDLSAAMPFC</sequence>
<dbReference type="EMBL" id="JAYMGO010000025">
    <property type="protein sequence ID" value="KAL1247160.1"/>
    <property type="molecule type" value="Genomic_DNA"/>
</dbReference>
<dbReference type="Proteomes" id="UP001558613">
    <property type="component" value="Unassembled WGS sequence"/>
</dbReference>
<evidence type="ECO:0000313" key="2">
    <source>
        <dbReference type="Proteomes" id="UP001558613"/>
    </source>
</evidence>
<name>A0ABR3L2L4_9TELE</name>
<accession>A0ABR3L2L4</accession>
<evidence type="ECO:0000313" key="1">
    <source>
        <dbReference type="EMBL" id="KAL1247160.1"/>
    </source>
</evidence>
<protein>
    <submittedName>
        <fullName evidence="1">Uncharacterized protein</fullName>
    </submittedName>
</protein>